<proteinExistence type="predicted"/>
<dbReference type="OrthoDB" id="432970at2759"/>
<evidence type="ECO:0000256" key="1">
    <source>
        <dbReference type="ARBA" id="ARBA00022723"/>
    </source>
</evidence>
<evidence type="ECO:0000256" key="3">
    <source>
        <dbReference type="ARBA" id="ARBA00022833"/>
    </source>
</evidence>
<comment type="caution">
    <text evidence="6">The sequence shown here is derived from an EMBL/GenBank/DDBJ whole genome shotgun (WGS) entry which is preliminary data.</text>
</comment>
<evidence type="ECO:0000313" key="6">
    <source>
        <dbReference type="EMBL" id="KAA8576036.1"/>
    </source>
</evidence>
<evidence type="ECO:0000256" key="2">
    <source>
        <dbReference type="ARBA" id="ARBA00022771"/>
    </source>
</evidence>
<dbReference type="VEuPathDB" id="FungiDB:MFRU_033g00010"/>
<dbReference type="Pfam" id="PF13424">
    <property type="entry name" value="TPR_12"/>
    <property type="match status" value="1"/>
</dbReference>
<sequence>MEVHPYINPSISTVSKITEAVEFNNQANRLDQAGNHAGAIELHLKALKLKISAVGEESWQVAMTKNSLAEVYMKMGNLEDARKMLEDADRVRSPLDNFDSACTRDNLGRLYEMRGDVTRAKLEREKQSDRMVCGHFDCPKAATSMIWKRTELKMCQRCQCVWYCDRECQKKDWKKRHKSWCKEPETNSSVE</sequence>
<dbReference type="PROSITE" id="PS50865">
    <property type="entry name" value="ZF_MYND_2"/>
    <property type="match status" value="1"/>
</dbReference>
<keyword evidence="2 4" id="KW-0863">Zinc-finger</keyword>
<dbReference type="Proteomes" id="UP000322873">
    <property type="component" value="Unassembled WGS sequence"/>
</dbReference>
<dbReference type="SUPFAM" id="SSF48452">
    <property type="entry name" value="TPR-like"/>
    <property type="match status" value="1"/>
</dbReference>
<dbReference type="EMBL" id="VICG01000001">
    <property type="protein sequence ID" value="KAA8576036.1"/>
    <property type="molecule type" value="Genomic_DNA"/>
</dbReference>
<reference evidence="6 7" key="1">
    <citation type="submission" date="2019-06" db="EMBL/GenBank/DDBJ databases">
        <title>Genome Sequence of the Brown Rot Fungal Pathogen Monilinia fructicola.</title>
        <authorList>
            <person name="De Miccolis Angelini R.M."/>
            <person name="Landi L."/>
            <person name="Abate D."/>
            <person name="Pollastro S."/>
            <person name="Romanazzi G."/>
            <person name="Faretra F."/>
        </authorList>
    </citation>
    <scope>NUCLEOTIDE SEQUENCE [LARGE SCALE GENOMIC DNA]</scope>
    <source>
        <strain evidence="6 7">Mfrc123</strain>
    </source>
</reference>
<dbReference type="GO" id="GO:0008270">
    <property type="term" value="F:zinc ion binding"/>
    <property type="evidence" value="ECO:0007669"/>
    <property type="project" value="UniProtKB-KW"/>
</dbReference>
<evidence type="ECO:0000313" key="7">
    <source>
        <dbReference type="Proteomes" id="UP000322873"/>
    </source>
</evidence>
<evidence type="ECO:0000259" key="5">
    <source>
        <dbReference type="PROSITE" id="PS50865"/>
    </source>
</evidence>
<dbReference type="InterPro" id="IPR011990">
    <property type="entry name" value="TPR-like_helical_dom_sf"/>
</dbReference>
<keyword evidence="7" id="KW-1185">Reference proteome</keyword>
<dbReference type="Gene3D" id="1.25.40.10">
    <property type="entry name" value="Tetratricopeptide repeat domain"/>
    <property type="match status" value="1"/>
</dbReference>
<keyword evidence="1" id="KW-0479">Metal-binding</keyword>
<protein>
    <recommendedName>
        <fullName evidence="5">MYND-type domain-containing protein</fullName>
    </recommendedName>
</protein>
<dbReference type="SUPFAM" id="SSF144232">
    <property type="entry name" value="HIT/MYND zinc finger-like"/>
    <property type="match status" value="1"/>
</dbReference>
<dbReference type="Pfam" id="PF01753">
    <property type="entry name" value="zf-MYND"/>
    <property type="match status" value="1"/>
</dbReference>
<accession>A0A5M9K740</accession>
<evidence type="ECO:0000256" key="4">
    <source>
        <dbReference type="PROSITE-ProRule" id="PRU00134"/>
    </source>
</evidence>
<dbReference type="InterPro" id="IPR002893">
    <property type="entry name" value="Znf_MYND"/>
</dbReference>
<dbReference type="Gene3D" id="6.10.140.2220">
    <property type="match status" value="1"/>
</dbReference>
<name>A0A5M9K740_MONFR</name>
<organism evidence="6 7">
    <name type="scientific">Monilinia fructicola</name>
    <name type="common">Brown rot fungus</name>
    <name type="synonym">Ciboria fructicola</name>
    <dbReference type="NCBI Taxonomy" id="38448"/>
    <lineage>
        <taxon>Eukaryota</taxon>
        <taxon>Fungi</taxon>
        <taxon>Dikarya</taxon>
        <taxon>Ascomycota</taxon>
        <taxon>Pezizomycotina</taxon>
        <taxon>Leotiomycetes</taxon>
        <taxon>Helotiales</taxon>
        <taxon>Sclerotiniaceae</taxon>
        <taxon>Monilinia</taxon>
    </lineage>
</organism>
<feature type="domain" description="MYND-type" evidence="5">
    <location>
        <begin position="135"/>
        <end position="181"/>
    </location>
</feature>
<keyword evidence="3" id="KW-0862">Zinc</keyword>
<dbReference type="AlphaFoldDB" id="A0A5M9K740"/>
<gene>
    <name evidence="6" type="ORF">EYC84_006199</name>
</gene>